<evidence type="ECO:0000313" key="1">
    <source>
        <dbReference type="EMBL" id="MBH9577242.1"/>
    </source>
</evidence>
<organism evidence="1 2">
    <name type="scientific">Inhella proteolytica</name>
    <dbReference type="NCBI Taxonomy" id="2795029"/>
    <lineage>
        <taxon>Bacteria</taxon>
        <taxon>Pseudomonadati</taxon>
        <taxon>Pseudomonadota</taxon>
        <taxon>Betaproteobacteria</taxon>
        <taxon>Burkholderiales</taxon>
        <taxon>Sphaerotilaceae</taxon>
        <taxon>Inhella</taxon>
    </lineage>
</organism>
<reference evidence="1" key="1">
    <citation type="submission" date="2020-12" db="EMBL/GenBank/DDBJ databases">
        <title>The genome sequence of Inhella sp. 1Y17.</title>
        <authorList>
            <person name="Liu Y."/>
        </authorList>
    </citation>
    <scope>NUCLEOTIDE SEQUENCE</scope>
    <source>
        <strain evidence="1">1Y17</strain>
    </source>
</reference>
<dbReference type="EMBL" id="JAEDAK010000006">
    <property type="protein sequence ID" value="MBH9577242.1"/>
    <property type="molecule type" value="Genomic_DNA"/>
</dbReference>
<keyword evidence="2" id="KW-1185">Reference proteome</keyword>
<name>A0A931J5I3_9BURK</name>
<dbReference type="Pfam" id="PF11445">
    <property type="entry name" value="DUF2894"/>
    <property type="match status" value="1"/>
</dbReference>
<gene>
    <name evidence="1" type="ORF">I7X39_10020</name>
</gene>
<proteinExistence type="predicted"/>
<accession>A0A931J5I3</accession>
<sequence>MDAQALHQDPEAALQAHPLRAHTAPARWAVLQGLARRAAQQQGALRAALLHKLAQRLQALPVAADGAAAATADAQPAASSPLQALAALVPSRPDELQALQFDRRDWTRLRLSQRLSEPSAAPETPASQLGPLHTQVLVPQALAQLRELSPEYLQRLLTQLDQLLALAPASPASAGAPRRGRRKS</sequence>
<evidence type="ECO:0000313" key="2">
    <source>
        <dbReference type="Proteomes" id="UP000613266"/>
    </source>
</evidence>
<dbReference type="RefSeq" id="WP_198111021.1">
    <property type="nucleotide sequence ID" value="NZ_JAEDAK010000006.1"/>
</dbReference>
<comment type="caution">
    <text evidence="1">The sequence shown here is derived from an EMBL/GenBank/DDBJ whole genome shotgun (WGS) entry which is preliminary data.</text>
</comment>
<dbReference type="Proteomes" id="UP000613266">
    <property type="component" value="Unassembled WGS sequence"/>
</dbReference>
<dbReference type="InterPro" id="IPR021549">
    <property type="entry name" value="DUF2894"/>
</dbReference>
<dbReference type="AlphaFoldDB" id="A0A931J5I3"/>
<protein>
    <submittedName>
        <fullName evidence="1">DUF2894 domain-containing protein</fullName>
    </submittedName>
</protein>